<dbReference type="GO" id="GO:0017116">
    <property type="term" value="F:single-stranded DNA helicase activity"/>
    <property type="evidence" value="ECO:0007669"/>
    <property type="project" value="TreeGrafter"/>
</dbReference>
<dbReference type="GO" id="GO:0005524">
    <property type="term" value="F:ATP binding"/>
    <property type="evidence" value="ECO:0007669"/>
    <property type="project" value="UniProtKB-KW"/>
</dbReference>
<feature type="domain" description="UvrD-like helicase C-terminal" evidence="3">
    <location>
        <begin position="177"/>
        <end position="225"/>
    </location>
</feature>
<dbReference type="InterPro" id="IPR027785">
    <property type="entry name" value="UvrD-like_helicase_C"/>
</dbReference>
<dbReference type="InterPro" id="IPR050534">
    <property type="entry name" value="Coronavir_polyprotein_1ab"/>
</dbReference>
<evidence type="ECO:0000313" key="6">
    <source>
        <dbReference type="Proteomes" id="UP000322658"/>
    </source>
</evidence>
<dbReference type="Gene3D" id="3.40.50.300">
    <property type="entry name" value="P-loop containing nucleotide triphosphate hydrolases"/>
    <property type="match status" value="1"/>
</dbReference>
<feature type="domain" description="ATP-dependent RecD2 DNA helicase SH3" evidence="4">
    <location>
        <begin position="99"/>
        <end position="160"/>
    </location>
</feature>
<dbReference type="SUPFAM" id="SSF52540">
    <property type="entry name" value="P-loop containing nucleoside triphosphate hydrolases"/>
    <property type="match status" value="1"/>
</dbReference>
<dbReference type="PANTHER" id="PTHR43788:SF6">
    <property type="entry name" value="DNA HELICASE B"/>
    <property type="match status" value="1"/>
</dbReference>
<name>A0A5B3GID1_9BACT</name>
<reference evidence="5 6" key="1">
    <citation type="journal article" date="2019" name="Nat. Med.">
        <title>A library of human gut bacterial isolates paired with longitudinal multiomics data enables mechanistic microbiome research.</title>
        <authorList>
            <person name="Poyet M."/>
            <person name="Groussin M."/>
            <person name="Gibbons S.M."/>
            <person name="Avila-Pacheco J."/>
            <person name="Jiang X."/>
            <person name="Kearney S.M."/>
            <person name="Perrotta A.R."/>
            <person name="Berdy B."/>
            <person name="Zhao S."/>
            <person name="Lieberman T.D."/>
            <person name="Swanson P.K."/>
            <person name="Smith M."/>
            <person name="Roesemann S."/>
            <person name="Alexander J.E."/>
            <person name="Rich S.A."/>
            <person name="Livny J."/>
            <person name="Vlamakis H."/>
            <person name="Clish C."/>
            <person name="Bullock K."/>
            <person name="Deik A."/>
            <person name="Scott J."/>
            <person name="Pierce K.A."/>
            <person name="Xavier R.J."/>
            <person name="Alm E.J."/>
        </authorList>
    </citation>
    <scope>NUCLEOTIDE SEQUENCE [LARGE SCALE GENOMIC DNA]</scope>
    <source>
        <strain evidence="5 6">BIOML-A1</strain>
    </source>
</reference>
<organism evidence="5 6">
    <name type="scientific">Alistipes shahii</name>
    <dbReference type="NCBI Taxonomy" id="328814"/>
    <lineage>
        <taxon>Bacteria</taxon>
        <taxon>Pseudomonadati</taxon>
        <taxon>Bacteroidota</taxon>
        <taxon>Bacteroidia</taxon>
        <taxon>Bacteroidales</taxon>
        <taxon>Rikenellaceae</taxon>
        <taxon>Alistipes</taxon>
    </lineage>
</organism>
<comment type="caution">
    <text evidence="5">The sequence shown here is derived from an EMBL/GenBank/DDBJ whole genome shotgun (WGS) entry which is preliminary data.</text>
</comment>
<dbReference type="Pfam" id="PF13538">
    <property type="entry name" value="UvrD_C_2"/>
    <property type="match status" value="1"/>
</dbReference>
<dbReference type="Proteomes" id="UP000322658">
    <property type="component" value="Unassembled WGS sequence"/>
</dbReference>
<protein>
    <recommendedName>
        <fullName evidence="7">ATP-dependent RecD-like DNA helicase</fullName>
    </recommendedName>
</protein>
<evidence type="ECO:0000256" key="2">
    <source>
        <dbReference type="ARBA" id="ARBA00022840"/>
    </source>
</evidence>
<evidence type="ECO:0000259" key="3">
    <source>
        <dbReference type="Pfam" id="PF13538"/>
    </source>
</evidence>
<dbReference type="AlphaFoldDB" id="A0A5B3GID1"/>
<evidence type="ECO:0000313" key="5">
    <source>
        <dbReference type="EMBL" id="KAA2373458.1"/>
    </source>
</evidence>
<dbReference type="Pfam" id="PF18335">
    <property type="entry name" value="SH3_13"/>
    <property type="match status" value="1"/>
</dbReference>
<evidence type="ECO:0000256" key="1">
    <source>
        <dbReference type="ARBA" id="ARBA00022741"/>
    </source>
</evidence>
<dbReference type="Gene3D" id="2.30.30.940">
    <property type="match status" value="1"/>
</dbReference>
<dbReference type="InterPro" id="IPR027417">
    <property type="entry name" value="P-loop_NTPase"/>
</dbReference>
<evidence type="ECO:0000259" key="4">
    <source>
        <dbReference type="Pfam" id="PF18335"/>
    </source>
</evidence>
<dbReference type="PANTHER" id="PTHR43788">
    <property type="entry name" value="DNA2/NAM7 HELICASE FAMILY MEMBER"/>
    <property type="match status" value="1"/>
</dbReference>
<dbReference type="GO" id="GO:0009338">
    <property type="term" value="C:exodeoxyribonuclease V complex"/>
    <property type="evidence" value="ECO:0007669"/>
    <property type="project" value="TreeGrafter"/>
</dbReference>
<keyword evidence="1" id="KW-0547">Nucleotide-binding</keyword>
<proteinExistence type="predicted"/>
<evidence type="ECO:0008006" key="7">
    <source>
        <dbReference type="Google" id="ProtNLM"/>
    </source>
</evidence>
<accession>A0A5B3GID1</accession>
<dbReference type="GO" id="GO:0006310">
    <property type="term" value="P:DNA recombination"/>
    <property type="evidence" value="ECO:0007669"/>
    <property type="project" value="TreeGrafter"/>
</dbReference>
<dbReference type="InterPro" id="IPR041451">
    <property type="entry name" value="RecD2_SH13"/>
</dbReference>
<keyword evidence="2" id="KW-0067">ATP-binding</keyword>
<dbReference type="CDD" id="cd18809">
    <property type="entry name" value="SF1_C_RecD"/>
    <property type="match status" value="1"/>
</dbReference>
<sequence length="263" mass="30672">MKIFERITKRYALQNYYLRRNFYWPDTLPEILDYWQQHNDLPFLYGVDNWPYDVMCERQRRKGVYASQYLIPDRTARQMAALAVRYFDNDSRVVGAANLNLLLQQALNPSGPSLNRGGYTYRQGDRVMQQRNNYDKDVFNGDLGYIREVDTEERTLKVDFDGKWVEYDVTELDELTLAYATTIHKAQGSEYPIVVMPVLMTHFVMLQRNLIYTGITRAKKICVLIGATKALAYAVHNMSVLKRNTSLRERLNPSLTTDGKLRG</sequence>
<dbReference type="EMBL" id="VVXJ01000034">
    <property type="protein sequence ID" value="KAA2373458.1"/>
    <property type="molecule type" value="Genomic_DNA"/>
</dbReference>
<gene>
    <name evidence="5" type="ORF">F2Y07_12480</name>
</gene>